<dbReference type="AlphaFoldDB" id="A0A081PLS6"/>
<keyword evidence="2" id="KW-1185">Reference proteome</keyword>
<organism evidence="1 2">
    <name type="scientific">Pedobacter antarcticus 4BY</name>
    <dbReference type="NCBI Taxonomy" id="1358423"/>
    <lineage>
        <taxon>Bacteria</taxon>
        <taxon>Pseudomonadati</taxon>
        <taxon>Bacteroidota</taxon>
        <taxon>Sphingobacteriia</taxon>
        <taxon>Sphingobacteriales</taxon>
        <taxon>Sphingobacteriaceae</taxon>
        <taxon>Pedobacter</taxon>
    </lineage>
</organism>
<comment type="caution">
    <text evidence="1">The sequence shown here is derived from an EMBL/GenBank/DDBJ whole genome shotgun (WGS) entry which is preliminary data.</text>
</comment>
<dbReference type="EMBL" id="JNFF01000008">
    <property type="protein sequence ID" value="KEQ31649.1"/>
    <property type="molecule type" value="Genomic_DNA"/>
</dbReference>
<gene>
    <name evidence="1" type="ORF">N180_15535</name>
</gene>
<protein>
    <submittedName>
        <fullName evidence="1">Uncharacterized protein</fullName>
    </submittedName>
</protein>
<dbReference type="Proteomes" id="UP000028007">
    <property type="component" value="Unassembled WGS sequence"/>
</dbReference>
<name>A0A081PLS6_9SPHI</name>
<accession>A0A081PLS6</accession>
<evidence type="ECO:0000313" key="2">
    <source>
        <dbReference type="Proteomes" id="UP000028007"/>
    </source>
</evidence>
<proteinExistence type="predicted"/>
<sequence length="174" mass="19804">MKKFTFNNPKELALSSIEQRLKISFKGVPFQYYNSATSSIDSEDSIIESVGSEIIATINENLPEINEIKQFLTELLAPNYHRLLLEFGDKFRVIDNSTVVETPPSSVSIHINDKPAAALRLWLNSDKQPHEIEIIPYPSEEGNLLSKWVKDNKRDILKTEIYVAGELVRMVTII</sequence>
<reference evidence="1 2" key="1">
    <citation type="journal article" date="1992" name="Int. J. Syst. Bacteriol.">
        <title>Sphingobacterium antarcticus sp. nov. a Psychrotrophic Bacterium from the Soils of Schirmacher Oasis, Antarctica.</title>
        <authorList>
            <person name="Shivaji S."/>
            <person name="Ray M.K."/>
            <person name="Rao N.S."/>
            <person name="Saiserr L."/>
            <person name="Jagannadham M.V."/>
            <person name="Kumar G.S."/>
            <person name="Reddy G."/>
            <person name="Bhargava P.M."/>
        </authorList>
    </citation>
    <scope>NUCLEOTIDE SEQUENCE [LARGE SCALE GENOMIC DNA]</scope>
    <source>
        <strain evidence="1 2">4BY</strain>
    </source>
</reference>
<evidence type="ECO:0000313" key="1">
    <source>
        <dbReference type="EMBL" id="KEQ31649.1"/>
    </source>
</evidence>
<dbReference type="RefSeq" id="WP_037437830.1">
    <property type="nucleotide sequence ID" value="NZ_JNFF01000008.1"/>
</dbReference>